<dbReference type="Proteomes" id="UP000719766">
    <property type="component" value="Unassembled WGS sequence"/>
</dbReference>
<proteinExistence type="predicted"/>
<evidence type="ECO:0000313" key="1">
    <source>
        <dbReference type="EMBL" id="KAG1800912.1"/>
    </source>
</evidence>
<dbReference type="GeneID" id="64599663"/>
<gene>
    <name evidence="1" type="ORF">HD556DRAFT_1438913</name>
</gene>
<reference evidence="1" key="1">
    <citation type="journal article" date="2020" name="New Phytol.">
        <title>Comparative genomics reveals dynamic genome evolution in host specialist ectomycorrhizal fungi.</title>
        <authorList>
            <person name="Lofgren L.A."/>
            <person name="Nguyen N.H."/>
            <person name="Vilgalys R."/>
            <person name="Ruytinx J."/>
            <person name="Liao H.L."/>
            <person name="Branco S."/>
            <person name="Kuo A."/>
            <person name="LaButti K."/>
            <person name="Lipzen A."/>
            <person name="Andreopoulos W."/>
            <person name="Pangilinan J."/>
            <person name="Riley R."/>
            <person name="Hundley H."/>
            <person name="Na H."/>
            <person name="Barry K."/>
            <person name="Grigoriev I.V."/>
            <person name="Stajich J.E."/>
            <person name="Kennedy P.G."/>
        </authorList>
    </citation>
    <scope>NUCLEOTIDE SEQUENCE</scope>
    <source>
        <strain evidence="1">S12</strain>
    </source>
</reference>
<dbReference type="EMBL" id="JABBWE010000008">
    <property type="protein sequence ID" value="KAG1800912.1"/>
    <property type="molecule type" value="Genomic_DNA"/>
</dbReference>
<sequence length="167" mass="18243">MDNITEDVYVKQETLLPEGNEAGSIGTTSIDAPDFVMLQSILMEASKGVTEGTDNEYKSIMGIQNASPYSLNRKFFWKMDGFVPLAPDTEDSGNAMDLPMSIFTFGGSTALPEDGVYFINTHLITTTVGDEPVLELYCVDHIQPLDSARTLDTANASGWLVSNNLYN</sequence>
<name>A0A9P7DQZ6_9AGAM</name>
<dbReference type="AlphaFoldDB" id="A0A9P7DQZ6"/>
<organism evidence="1 2">
    <name type="scientific">Suillus plorans</name>
    <dbReference type="NCBI Taxonomy" id="116603"/>
    <lineage>
        <taxon>Eukaryota</taxon>
        <taxon>Fungi</taxon>
        <taxon>Dikarya</taxon>
        <taxon>Basidiomycota</taxon>
        <taxon>Agaricomycotina</taxon>
        <taxon>Agaricomycetes</taxon>
        <taxon>Agaricomycetidae</taxon>
        <taxon>Boletales</taxon>
        <taxon>Suillineae</taxon>
        <taxon>Suillaceae</taxon>
        <taxon>Suillus</taxon>
    </lineage>
</organism>
<protein>
    <submittedName>
        <fullName evidence="1">Uncharacterized protein</fullName>
    </submittedName>
</protein>
<evidence type="ECO:0000313" key="2">
    <source>
        <dbReference type="Proteomes" id="UP000719766"/>
    </source>
</evidence>
<dbReference type="RefSeq" id="XP_041164654.1">
    <property type="nucleotide sequence ID" value="XM_041305899.1"/>
</dbReference>
<dbReference type="OrthoDB" id="2689796at2759"/>
<comment type="caution">
    <text evidence="1">The sequence shown here is derived from an EMBL/GenBank/DDBJ whole genome shotgun (WGS) entry which is preliminary data.</text>
</comment>
<keyword evidence="2" id="KW-1185">Reference proteome</keyword>
<accession>A0A9P7DQZ6</accession>